<evidence type="ECO:0000256" key="3">
    <source>
        <dbReference type="ARBA" id="ARBA00023180"/>
    </source>
</evidence>
<dbReference type="Gene3D" id="2.40.10.10">
    <property type="entry name" value="Trypsin-like serine proteases"/>
    <property type="match status" value="1"/>
</dbReference>
<dbReference type="SUPFAM" id="SSF50494">
    <property type="entry name" value="Trypsin-like serine proteases"/>
    <property type="match status" value="1"/>
</dbReference>
<dbReference type="AlphaFoldDB" id="A0AAV2SJR5"/>
<dbReference type="PANTHER" id="PTHR24252:SF7">
    <property type="entry name" value="HYALIN"/>
    <property type="match status" value="1"/>
</dbReference>
<dbReference type="PRINTS" id="PR00722">
    <property type="entry name" value="CHYMOTRYPSIN"/>
</dbReference>
<sequence>ISHLVLNEHGGVAALHSSKTDLRSRTAKCGAVLVSDRYLLTAAHCMAESEGLISISLGRENLDERPNPGPDSYQIVEKHIHPQYNRARNSYNDIAIVKTDRKVEFSKKIWPYCLPDRNKVLDDYTTLEISGYGFVNQSHTASVLRTAFVRLVYNPRCKTMWKQSGRYDNLQRFSYPQGLTHQIVCAGRRGVDACE</sequence>
<accession>A0AAV2SJR5</accession>
<comment type="similarity">
    <text evidence="4">Belongs to the peptidase S1 family. CLIP subfamily.</text>
</comment>
<feature type="non-terminal residue" evidence="6">
    <location>
        <position position="195"/>
    </location>
</feature>
<name>A0AAV2SJR5_MEGNR</name>
<reference evidence="6 7" key="1">
    <citation type="submission" date="2024-05" db="EMBL/GenBank/DDBJ databases">
        <authorList>
            <person name="Wallberg A."/>
        </authorList>
    </citation>
    <scope>NUCLEOTIDE SEQUENCE [LARGE SCALE GENOMIC DNA]</scope>
</reference>
<dbReference type="PROSITE" id="PS00134">
    <property type="entry name" value="TRYPSIN_HIS"/>
    <property type="match status" value="1"/>
</dbReference>
<evidence type="ECO:0000313" key="6">
    <source>
        <dbReference type="EMBL" id="CAL4197333.1"/>
    </source>
</evidence>
<dbReference type="InterPro" id="IPR043504">
    <property type="entry name" value="Peptidase_S1_PA_chymotrypsin"/>
</dbReference>
<evidence type="ECO:0000256" key="4">
    <source>
        <dbReference type="ARBA" id="ARBA00024195"/>
    </source>
</evidence>
<dbReference type="PROSITE" id="PS50240">
    <property type="entry name" value="TRYPSIN_DOM"/>
    <property type="match status" value="1"/>
</dbReference>
<proteinExistence type="inferred from homology"/>
<dbReference type="InterPro" id="IPR001314">
    <property type="entry name" value="Peptidase_S1A"/>
</dbReference>
<dbReference type="EMBL" id="CAXKWB010073521">
    <property type="protein sequence ID" value="CAL4197333.1"/>
    <property type="molecule type" value="Genomic_DNA"/>
</dbReference>
<evidence type="ECO:0000256" key="2">
    <source>
        <dbReference type="ARBA" id="ARBA00023157"/>
    </source>
</evidence>
<keyword evidence="3" id="KW-0325">Glycoprotein</keyword>
<dbReference type="GO" id="GO:0004252">
    <property type="term" value="F:serine-type endopeptidase activity"/>
    <property type="evidence" value="ECO:0007669"/>
    <property type="project" value="InterPro"/>
</dbReference>
<feature type="domain" description="Peptidase S1" evidence="5">
    <location>
        <begin position="13"/>
        <end position="195"/>
    </location>
</feature>
<dbReference type="InterPro" id="IPR009003">
    <property type="entry name" value="Peptidase_S1_PA"/>
</dbReference>
<organism evidence="6 7">
    <name type="scientific">Meganyctiphanes norvegica</name>
    <name type="common">Northern krill</name>
    <name type="synonym">Thysanopoda norvegica</name>
    <dbReference type="NCBI Taxonomy" id="48144"/>
    <lineage>
        <taxon>Eukaryota</taxon>
        <taxon>Metazoa</taxon>
        <taxon>Ecdysozoa</taxon>
        <taxon>Arthropoda</taxon>
        <taxon>Crustacea</taxon>
        <taxon>Multicrustacea</taxon>
        <taxon>Malacostraca</taxon>
        <taxon>Eumalacostraca</taxon>
        <taxon>Eucarida</taxon>
        <taxon>Euphausiacea</taxon>
        <taxon>Euphausiidae</taxon>
        <taxon>Meganyctiphanes</taxon>
    </lineage>
</organism>
<keyword evidence="1" id="KW-0732">Signal</keyword>
<evidence type="ECO:0000256" key="1">
    <source>
        <dbReference type="ARBA" id="ARBA00022729"/>
    </source>
</evidence>
<evidence type="ECO:0000313" key="7">
    <source>
        <dbReference type="Proteomes" id="UP001497623"/>
    </source>
</evidence>
<dbReference type="InterPro" id="IPR001254">
    <property type="entry name" value="Trypsin_dom"/>
</dbReference>
<gene>
    <name evidence="6" type="ORF">MNOR_LOCUS37245</name>
</gene>
<dbReference type="Pfam" id="PF00089">
    <property type="entry name" value="Trypsin"/>
    <property type="match status" value="1"/>
</dbReference>
<dbReference type="GO" id="GO:0006508">
    <property type="term" value="P:proteolysis"/>
    <property type="evidence" value="ECO:0007669"/>
    <property type="project" value="InterPro"/>
</dbReference>
<dbReference type="SMART" id="SM00020">
    <property type="entry name" value="Tryp_SPc"/>
    <property type="match status" value="1"/>
</dbReference>
<keyword evidence="7" id="KW-1185">Reference proteome</keyword>
<dbReference type="Proteomes" id="UP001497623">
    <property type="component" value="Unassembled WGS sequence"/>
</dbReference>
<dbReference type="FunFam" id="2.40.10.10:FF:000028">
    <property type="entry name" value="Serine protease easter"/>
    <property type="match status" value="1"/>
</dbReference>
<evidence type="ECO:0000259" key="5">
    <source>
        <dbReference type="PROSITE" id="PS50240"/>
    </source>
</evidence>
<comment type="caution">
    <text evidence="6">The sequence shown here is derived from an EMBL/GenBank/DDBJ whole genome shotgun (WGS) entry which is preliminary data.</text>
</comment>
<protein>
    <recommendedName>
        <fullName evidence="5">Peptidase S1 domain-containing protein</fullName>
    </recommendedName>
</protein>
<dbReference type="InterPro" id="IPR018114">
    <property type="entry name" value="TRYPSIN_HIS"/>
</dbReference>
<keyword evidence="2" id="KW-1015">Disulfide bond</keyword>
<dbReference type="PANTHER" id="PTHR24252">
    <property type="entry name" value="ACROSIN-RELATED"/>
    <property type="match status" value="1"/>
</dbReference>
<feature type="non-terminal residue" evidence="6">
    <location>
        <position position="1"/>
    </location>
</feature>